<comment type="caution">
    <text evidence="2">The sequence shown here is derived from an EMBL/GenBank/DDBJ whole genome shotgun (WGS) entry which is preliminary data.</text>
</comment>
<keyword evidence="3" id="KW-1185">Reference proteome</keyword>
<protein>
    <submittedName>
        <fullName evidence="2">Uncharacterized protein</fullName>
    </submittedName>
</protein>
<proteinExistence type="predicted"/>
<feature type="chain" id="PRO_5046890841" evidence="1">
    <location>
        <begin position="21"/>
        <end position="72"/>
    </location>
</feature>
<name>A0ABN7KB15_9BACT</name>
<gene>
    <name evidence="2" type="ORF">LMG7974_00825</name>
</gene>
<reference evidence="2 3" key="1">
    <citation type="submission" date="2020-11" db="EMBL/GenBank/DDBJ databases">
        <authorList>
            <person name="Peeters C."/>
        </authorList>
    </citation>
    <scope>NUCLEOTIDE SEQUENCE [LARGE SCALE GENOMIC DNA]</scope>
    <source>
        <strain evidence="2 3">LMG 7974</strain>
    </source>
</reference>
<evidence type="ECO:0000313" key="2">
    <source>
        <dbReference type="EMBL" id="CAD7288085.1"/>
    </source>
</evidence>
<evidence type="ECO:0000313" key="3">
    <source>
        <dbReference type="Proteomes" id="UP000789803"/>
    </source>
</evidence>
<evidence type="ECO:0000256" key="1">
    <source>
        <dbReference type="SAM" id="SignalP"/>
    </source>
</evidence>
<sequence length="72" mass="8302">MKNFTISILFFSAFLTQIFAFNTKQTQTTMQNADIINNQNITVIIQNQTQKAPCKKALKKQIKNNICLIHEI</sequence>
<feature type="signal peptide" evidence="1">
    <location>
        <begin position="1"/>
        <end position="20"/>
    </location>
</feature>
<dbReference type="RefSeq" id="WP_229932634.1">
    <property type="nucleotide sequence ID" value="NZ_CAJHOF010000006.1"/>
</dbReference>
<keyword evidence="1" id="KW-0732">Signal</keyword>
<organism evidence="2 3">
    <name type="scientific">Campylobacter majalis</name>
    <dbReference type="NCBI Taxonomy" id="2790656"/>
    <lineage>
        <taxon>Bacteria</taxon>
        <taxon>Pseudomonadati</taxon>
        <taxon>Campylobacterota</taxon>
        <taxon>Epsilonproteobacteria</taxon>
        <taxon>Campylobacterales</taxon>
        <taxon>Campylobacteraceae</taxon>
        <taxon>Campylobacter</taxon>
    </lineage>
</organism>
<dbReference type="Proteomes" id="UP000789803">
    <property type="component" value="Unassembled WGS sequence"/>
</dbReference>
<accession>A0ABN7KB15</accession>
<dbReference type="EMBL" id="CAJHOF010000006">
    <property type="protein sequence ID" value="CAD7288085.1"/>
    <property type="molecule type" value="Genomic_DNA"/>
</dbReference>